<dbReference type="Gene3D" id="3.40.50.720">
    <property type="entry name" value="NAD(P)-binding Rossmann-like Domain"/>
    <property type="match status" value="1"/>
</dbReference>
<reference evidence="5 7" key="2">
    <citation type="journal article" date="2017" name="Int. J. Syst. Evol. Microbiol.">
        <title>Mycobacterium talmoniae sp. nov., a slowly growing mycobacterium isolated from human respiratory samples.</title>
        <authorList>
            <person name="Davidson R.M."/>
            <person name="DeGroote M.A."/>
            <person name="Marola J.L."/>
            <person name="Buss S."/>
            <person name="Jones V."/>
            <person name="McNeil M.R."/>
            <person name="Freifeld A.G."/>
            <person name="Elaine Epperson L."/>
            <person name="Hasan N.A."/>
            <person name="Jackson M."/>
            <person name="Iwen P.C."/>
            <person name="Salfinger M."/>
            <person name="Strong M."/>
        </authorList>
    </citation>
    <scope>NUCLEOTIDE SEQUENCE [LARGE SCALE GENOMIC DNA]</scope>
    <source>
        <strain evidence="5 7">ATCC BAA-2683</strain>
    </source>
</reference>
<dbReference type="PRINTS" id="PR00081">
    <property type="entry name" value="GDHRDH"/>
</dbReference>
<reference evidence="4 6" key="1">
    <citation type="submission" date="2016-10" db="EMBL/GenBank/DDBJ databases">
        <title>Genome sequence of Mycobacterium talmonii.</title>
        <authorList>
            <person name="Greninger A.L."/>
            <person name="Elliott B."/>
            <person name="Vasireddy S."/>
            <person name="Vasireddy R."/>
        </authorList>
    </citation>
    <scope>NUCLEOTIDE SEQUENCE [LARGE SCALE GENOMIC DNA]</scope>
    <source>
        <strain evidence="4">MO-5499</strain>
        <strain evidence="6">NE-TNMC-100812</strain>
    </source>
</reference>
<dbReference type="PRINTS" id="PR00080">
    <property type="entry name" value="SDRFAMILY"/>
</dbReference>
<dbReference type="Proteomes" id="UP000179734">
    <property type="component" value="Unassembled WGS sequence"/>
</dbReference>
<dbReference type="PROSITE" id="PS00061">
    <property type="entry name" value="ADH_SHORT"/>
    <property type="match status" value="1"/>
</dbReference>
<accession>A0A1S1NMN7</accession>
<dbReference type="InterPro" id="IPR036291">
    <property type="entry name" value="NAD(P)-bd_dom_sf"/>
</dbReference>
<keyword evidence="2 5" id="KW-0560">Oxidoreductase</keyword>
<evidence type="ECO:0000313" key="4">
    <source>
        <dbReference type="EMBL" id="OHV05269.1"/>
    </source>
</evidence>
<dbReference type="AlphaFoldDB" id="A0A1S1NMN7"/>
<dbReference type="GO" id="GO:0016491">
    <property type="term" value="F:oxidoreductase activity"/>
    <property type="evidence" value="ECO:0007669"/>
    <property type="project" value="UniProtKB-KW"/>
</dbReference>
<dbReference type="RefSeq" id="WP_071023429.1">
    <property type="nucleotide sequence ID" value="NZ_MLQM01000020.1"/>
</dbReference>
<dbReference type="EC" id="1.-.-.-" evidence="5"/>
<evidence type="ECO:0000313" key="5">
    <source>
        <dbReference type="EMBL" id="PQM46820.1"/>
    </source>
</evidence>
<dbReference type="EMBL" id="MLQM01000020">
    <property type="protein sequence ID" value="OHV05269.1"/>
    <property type="molecule type" value="Genomic_DNA"/>
</dbReference>
<proteinExistence type="inferred from homology"/>
<name>A0A1S1NMN7_9MYCO</name>
<dbReference type="SUPFAM" id="SSF51735">
    <property type="entry name" value="NAD(P)-binding Rossmann-fold domains"/>
    <property type="match status" value="1"/>
</dbReference>
<protein>
    <submittedName>
        <fullName evidence="5">Putative oxidoreductase</fullName>
        <ecNumber evidence="5">1.-.-.-</ecNumber>
    </submittedName>
    <submittedName>
        <fullName evidence="4">Short-chain dehydrogenase</fullName>
    </submittedName>
</protein>
<organism evidence="4 6">
    <name type="scientific">Mycobacterium talmoniae</name>
    <dbReference type="NCBI Taxonomy" id="1858794"/>
    <lineage>
        <taxon>Bacteria</taxon>
        <taxon>Bacillati</taxon>
        <taxon>Actinomycetota</taxon>
        <taxon>Actinomycetes</taxon>
        <taxon>Mycobacteriales</taxon>
        <taxon>Mycobacteriaceae</taxon>
        <taxon>Mycobacterium</taxon>
    </lineage>
</organism>
<gene>
    <name evidence="4" type="ORF">BKN37_06310</name>
    <name evidence="5" type="ORF">C1Y40_02990</name>
</gene>
<dbReference type="PANTHER" id="PTHR44169:SF6">
    <property type="entry name" value="NADPH-DEPENDENT 1-ACYLDIHYDROXYACETONE PHOSPHATE REDUCTASE"/>
    <property type="match status" value="1"/>
</dbReference>
<keyword evidence="6" id="KW-1185">Reference proteome</keyword>
<evidence type="ECO:0000256" key="1">
    <source>
        <dbReference type="ARBA" id="ARBA00006484"/>
    </source>
</evidence>
<sequence>MEIDGSVVVVTGGQRGLGKALVNAFLDGGAAKVYATARTPQDSADDRVIPARLDVTDPASVTAFAARAADANIVVNNAGAQHRAKLLDIDIDSVRTLFDTNVYGALRMAQSFAPVLSRNGGGTLVNVMSILSWSVGTAAGAAPYGATKAALWSLTNSLRVELAEQHTQVVGVHLGYLQTDMTTTLDIHKLDPATAAETIVSAIAAGASEVLVDEDCRRAKALLGGPPEGLAFRFVDGRISFAGDA</sequence>
<evidence type="ECO:0000256" key="3">
    <source>
        <dbReference type="RuleBase" id="RU000363"/>
    </source>
</evidence>
<evidence type="ECO:0000313" key="6">
    <source>
        <dbReference type="Proteomes" id="UP000179734"/>
    </source>
</evidence>
<dbReference type="Proteomes" id="UP000238296">
    <property type="component" value="Unassembled WGS sequence"/>
</dbReference>
<dbReference type="NCBIfam" id="NF006119">
    <property type="entry name" value="PRK08264.1-5"/>
    <property type="match status" value="1"/>
</dbReference>
<dbReference type="Pfam" id="PF00106">
    <property type="entry name" value="adh_short"/>
    <property type="match status" value="1"/>
</dbReference>
<comment type="similarity">
    <text evidence="1 3">Belongs to the short-chain dehydrogenases/reductases (SDR) family.</text>
</comment>
<evidence type="ECO:0000313" key="7">
    <source>
        <dbReference type="Proteomes" id="UP000238296"/>
    </source>
</evidence>
<dbReference type="InterPro" id="IPR020904">
    <property type="entry name" value="Sc_DH/Rdtase_CS"/>
</dbReference>
<comment type="caution">
    <text evidence="4">The sequence shown here is derived from an EMBL/GenBank/DDBJ whole genome shotgun (WGS) entry which is preliminary data.</text>
</comment>
<dbReference type="PANTHER" id="PTHR44169">
    <property type="entry name" value="NADPH-DEPENDENT 1-ACYLDIHYDROXYACETONE PHOSPHATE REDUCTASE"/>
    <property type="match status" value="1"/>
</dbReference>
<dbReference type="InterPro" id="IPR002347">
    <property type="entry name" value="SDR_fam"/>
</dbReference>
<dbReference type="EMBL" id="PPEA01000430">
    <property type="protein sequence ID" value="PQM46820.1"/>
    <property type="molecule type" value="Genomic_DNA"/>
</dbReference>
<evidence type="ECO:0000256" key="2">
    <source>
        <dbReference type="ARBA" id="ARBA00023002"/>
    </source>
</evidence>
<reference evidence="5" key="3">
    <citation type="submission" date="2018-01" db="EMBL/GenBank/DDBJ databases">
        <authorList>
            <person name="Gaut B.S."/>
            <person name="Morton B.R."/>
            <person name="Clegg M.T."/>
            <person name="Duvall M.R."/>
        </authorList>
    </citation>
    <scope>NUCLEOTIDE SEQUENCE</scope>
    <source>
        <strain evidence="5">ATCC BAA-2683</strain>
    </source>
</reference>